<name>A0AB39R266_9ACTN</name>
<geneLocation type="plasmid" evidence="3">
    <name>unnamed1</name>
</geneLocation>
<dbReference type="PANTHER" id="PTHR33418:SF1">
    <property type="entry name" value="HELICASE-ASSOCIATED DOMAIN-CONTAINING PROTEIN"/>
    <property type="match status" value="1"/>
</dbReference>
<dbReference type="SUPFAM" id="SSF52540">
    <property type="entry name" value="P-loop containing nucleoside triphosphate hydrolases"/>
    <property type="match status" value="1"/>
</dbReference>
<dbReference type="Gene3D" id="3.40.50.300">
    <property type="entry name" value="P-loop containing nucleotide triphosphate hydrolases"/>
    <property type="match status" value="2"/>
</dbReference>
<dbReference type="GO" id="GO:0005524">
    <property type="term" value="F:ATP binding"/>
    <property type="evidence" value="ECO:0007669"/>
    <property type="project" value="InterPro"/>
</dbReference>
<dbReference type="InterPro" id="IPR001650">
    <property type="entry name" value="Helicase_C-like"/>
</dbReference>
<dbReference type="Gene3D" id="6.10.140.530">
    <property type="match status" value="3"/>
</dbReference>
<feature type="domain" description="Helicase ATP-binding" evidence="1">
    <location>
        <begin position="148"/>
        <end position="321"/>
    </location>
</feature>
<dbReference type="Pfam" id="PF03457">
    <property type="entry name" value="HA"/>
    <property type="match status" value="4"/>
</dbReference>
<sequence length="914" mass="99888">MTRAQPAEGDGASPRYVLPRQGLSIDNKVSDSTLYGPSIQAGRIHLGVHFHEAAPSDPPFPPTAAVARQPRRPGCSQGRLLTRWQAQALSCSTTSCPRTASPARASLTLRGRTAAAQPHHCTEVHRVSPISTAPALWPHQREAVSAATAALQGAARTTVVMACGTGKTRVESEVADAIAPDGLVVVVLPTLALVEQTLRSWLQTSGPDALGLIISVCSDEEVLDRDSAEGLNSLRVHVTTDPSQLAELLVSRPQGRCTVAVTYASLPIVAAAQRRPNVPTSRLIVVDEAHRSAGGRDGTWSIVHDDGQLPAEKRLYMTATPRMVLPRGDSSTEVFSMDDETVYGRVAYRLGFAAARSRGLLADYRVVVALVSDDEVRTLANGENRAQFLGVGKAAVSAPVLARQIAVLRAASEFGIQRLLTYHHRVKDALWYAKTLPAVDSLLSPTPGTPDLVTGCVHGGQDRAERKAVLDHLRRDGSRRVIISNARVLSEGYDAPSVDGIAFISPRDSPIDTIQAVGRALRLGGKKEKMAYVVIPVLLDPGQDPVSALEGSAYAPVWRVVQALAAHDESIAARLKASRAVLGRSHDGGSDLAETPEWLAFSGVPVPPAFAAAITAHAIRSATESWEEFFGAAQEYHDKTGNLDVPSDFVTETGLSLGRWVSEQRSQQKKGNLREDRRERLENLGITWDLREAVWQQYLAAAKEYHNKQGHLRVPVDFSSSGPNPVKLGWFLLRVRTQAQPLSDTQRAELDKIGMVWDTKNDHYWDRMTAAAKAYRAKHGDLLVPSGHVTSDDPPLQLGKWIARCRSWRKDNHETLTPERIQYLDRLGMVWDARAQVWWSAFQAARAYFQEHGNLAVPSTYKTAEPDPFKLGSWIQKQRKKYKAETLTAEQVTALDEIGMEWSVRPSARRCDST</sequence>
<dbReference type="PROSITE" id="PS51192">
    <property type="entry name" value="HELICASE_ATP_BIND_1"/>
    <property type="match status" value="1"/>
</dbReference>
<protein>
    <submittedName>
        <fullName evidence="3">Helicase associated domain protein</fullName>
    </submittedName>
</protein>
<keyword evidence="3" id="KW-0614">Plasmid</keyword>
<dbReference type="RefSeq" id="WP_369228503.1">
    <property type="nucleotide sequence ID" value="NZ_CP163442.1"/>
</dbReference>
<dbReference type="EMBL" id="CP163442">
    <property type="protein sequence ID" value="XDQ49980.1"/>
    <property type="molecule type" value="Genomic_DNA"/>
</dbReference>
<dbReference type="CDD" id="cd18785">
    <property type="entry name" value="SF2_C"/>
    <property type="match status" value="1"/>
</dbReference>
<feature type="domain" description="Helicase C-terminal" evidence="2">
    <location>
        <begin position="415"/>
        <end position="572"/>
    </location>
</feature>
<dbReference type="PANTHER" id="PTHR33418">
    <property type="entry name" value="HELICASE-ASSOCIATED"/>
    <property type="match status" value="1"/>
</dbReference>
<dbReference type="InterPro" id="IPR006935">
    <property type="entry name" value="Helicase/UvrB_N"/>
</dbReference>
<dbReference type="GO" id="GO:0003677">
    <property type="term" value="F:DNA binding"/>
    <property type="evidence" value="ECO:0007669"/>
    <property type="project" value="InterPro"/>
</dbReference>
<dbReference type="InterPro" id="IPR027417">
    <property type="entry name" value="P-loop_NTPase"/>
</dbReference>
<dbReference type="SMART" id="SM00490">
    <property type="entry name" value="HELICc"/>
    <property type="match status" value="1"/>
</dbReference>
<organism evidence="3">
    <name type="scientific">Streptomyces sp. R39</name>
    <dbReference type="NCBI Taxonomy" id="3238631"/>
    <lineage>
        <taxon>Bacteria</taxon>
        <taxon>Bacillati</taxon>
        <taxon>Actinomycetota</taxon>
        <taxon>Actinomycetes</taxon>
        <taxon>Kitasatosporales</taxon>
        <taxon>Streptomycetaceae</taxon>
        <taxon>Streptomyces</taxon>
    </lineage>
</organism>
<dbReference type="GO" id="GO:0016787">
    <property type="term" value="F:hydrolase activity"/>
    <property type="evidence" value="ECO:0007669"/>
    <property type="project" value="InterPro"/>
</dbReference>
<dbReference type="AlphaFoldDB" id="A0AB39R266"/>
<dbReference type="Pfam" id="PF00271">
    <property type="entry name" value="Helicase_C"/>
    <property type="match status" value="1"/>
</dbReference>
<dbReference type="InterPro" id="IPR014001">
    <property type="entry name" value="Helicase_ATP-bd"/>
</dbReference>
<gene>
    <name evidence="3" type="ORF">AB5J52_48540</name>
</gene>
<dbReference type="InterPro" id="IPR005114">
    <property type="entry name" value="Helicase_assoc"/>
</dbReference>
<proteinExistence type="predicted"/>
<evidence type="ECO:0000313" key="3">
    <source>
        <dbReference type="EMBL" id="XDQ49980.1"/>
    </source>
</evidence>
<evidence type="ECO:0000259" key="1">
    <source>
        <dbReference type="PROSITE" id="PS51192"/>
    </source>
</evidence>
<dbReference type="SMART" id="SM00487">
    <property type="entry name" value="DEXDc"/>
    <property type="match status" value="1"/>
</dbReference>
<evidence type="ECO:0000259" key="2">
    <source>
        <dbReference type="PROSITE" id="PS51194"/>
    </source>
</evidence>
<dbReference type="PROSITE" id="PS51194">
    <property type="entry name" value="HELICASE_CTER"/>
    <property type="match status" value="1"/>
</dbReference>
<reference evidence="3" key="1">
    <citation type="submission" date="2024-07" db="EMBL/GenBank/DDBJ databases">
        <authorList>
            <person name="Yu S.T."/>
        </authorList>
    </citation>
    <scope>NUCLEOTIDE SEQUENCE</scope>
    <source>
        <strain evidence="3">R39</strain>
        <plasmid evidence="3">unnamed1</plasmid>
    </source>
</reference>
<accession>A0AB39R266</accession>
<dbReference type="Pfam" id="PF04851">
    <property type="entry name" value="ResIII"/>
    <property type="match status" value="1"/>
</dbReference>